<feature type="transmembrane region" description="Helical" evidence="2">
    <location>
        <begin position="637"/>
        <end position="658"/>
    </location>
</feature>
<dbReference type="InterPro" id="IPR052901">
    <property type="entry name" value="Bact_TGase-like"/>
</dbReference>
<name>A0A161XGD8_9CELL</name>
<dbReference type="InterPro" id="IPR002931">
    <property type="entry name" value="Transglutaminase-like"/>
</dbReference>
<evidence type="ECO:0000313" key="5">
    <source>
        <dbReference type="Proteomes" id="UP000076447"/>
    </source>
</evidence>
<feature type="transmembrane region" description="Helical" evidence="2">
    <location>
        <begin position="21"/>
        <end position="41"/>
    </location>
</feature>
<evidence type="ECO:0000256" key="1">
    <source>
        <dbReference type="SAM" id="MobiDB-lite"/>
    </source>
</evidence>
<dbReference type="AlphaFoldDB" id="A0A161XGD8"/>
<dbReference type="EMBL" id="LRIE01000064">
    <property type="protein sequence ID" value="KZM35867.1"/>
    <property type="molecule type" value="Genomic_DNA"/>
</dbReference>
<organism evidence="4 5">
    <name type="scientific">Oerskovia enterophila</name>
    <dbReference type="NCBI Taxonomy" id="43678"/>
    <lineage>
        <taxon>Bacteria</taxon>
        <taxon>Bacillati</taxon>
        <taxon>Actinomycetota</taxon>
        <taxon>Actinomycetes</taxon>
        <taxon>Micrococcales</taxon>
        <taxon>Cellulomonadaceae</taxon>
        <taxon>Oerskovia</taxon>
    </lineage>
</organism>
<sequence length="776" mass="82263">MTTPTVSTRRADLSRTTATTVLVLVAAVASFHALTVLIGPGPWTRTGSSFLLVLGLVTWATRALLETRPSASVARARSLVPTLAGLLVGAWGLLALFGGVTSRGIDLAISSASLDRVLARFAAGRQLIATETSPIEPSFPLVLIAVGGAALVFLLTDLIAGGLRLPAAAGLPLLALWIPPLVIEGSVPPVVFVVTVTALLLLVAVDNPHRAVRRTTTSASSVRPPDRATRALRASTTLAATLAIALVALVAGSAAGALPQIVRSPWTAFFTSAGPTVRLASDLDMESNLKARSEEVALTYEFPEDRANDTSSTDVGPLRMFTLTGFDGRNWRRGDTRQGPQVEESNILWPDDAGIGGVGEPRQVDVTLRTLRDERLVLPTEPRTITAPGEWFYDDARDEVTGNEATEPGMEYSFVVHPRDLTAQALRTSEGGDLDDPNLLEVPASSHQEDIRALATEITADTSNRYDAAVALQSYFRDGSRFTYSTEVPDGQTDDTVWNFLQDRQGYCVQFATSMTMMARSIGIPARMAVGFLPGERTTDNLFEVTGKDSHAWPELYFPGQGWVRFEPTPAVQAGPVPSWADPLLASNNAPAPADPGDVPTNAATPNALSTTAPTTGPVPDVSGGTGTAQDGGQRTWIIGGSVLVVLLVLSGLAWLIARRRTAPDPTPDVESTWAELTEQLADLDIRWPASATLRNVPALVVAQVVARTGRQLPVATTDALVTLTSAVEAQRYARTWQPPAPETLASLLEQVVSGVREGLSDRPAHVDGPSALPVG</sequence>
<feature type="transmembrane region" description="Helical" evidence="2">
    <location>
        <begin position="189"/>
        <end position="205"/>
    </location>
</feature>
<keyword evidence="2" id="KW-1133">Transmembrane helix</keyword>
<evidence type="ECO:0000259" key="3">
    <source>
        <dbReference type="SMART" id="SM00460"/>
    </source>
</evidence>
<keyword evidence="4" id="KW-0012">Acyltransferase</keyword>
<evidence type="ECO:0000256" key="2">
    <source>
        <dbReference type="SAM" id="Phobius"/>
    </source>
</evidence>
<accession>A0A161XGD8</accession>
<feature type="compositionally biased region" description="Polar residues" evidence="1">
    <location>
        <begin position="602"/>
        <end position="615"/>
    </location>
</feature>
<dbReference type="InterPro" id="IPR038765">
    <property type="entry name" value="Papain-like_cys_pep_sf"/>
</dbReference>
<dbReference type="Proteomes" id="UP000076447">
    <property type="component" value="Unassembled WGS sequence"/>
</dbReference>
<dbReference type="InterPro" id="IPR021878">
    <property type="entry name" value="TgpA_N"/>
</dbReference>
<gene>
    <name evidence="4" type="primary">tgpA</name>
    <name evidence="4" type="ORF">OJAG_14360</name>
</gene>
<feature type="transmembrane region" description="Helical" evidence="2">
    <location>
        <begin position="237"/>
        <end position="258"/>
    </location>
</feature>
<dbReference type="PANTHER" id="PTHR42736:SF1">
    <property type="entry name" value="PROTEIN-GLUTAMINE GAMMA-GLUTAMYLTRANSFERASE"/>
    <property type="match status" value="1"/>
</dbReference>
<dbReference type="PATRIC" id="fig|43678.3.peg.1504"/>
<feature type="compositionally biased region" description="Low complexity" evidence="1">
    <location>
        <begin position="585"/>
        <end position="596"/>
    </location>
</feature>
<feature type="domain" description="Transglutaminase-like" evidence="3">
    <location>
        <begin position="500"/>
        <end position="570"/>
    </location>
</feature>
<dbReference type="SMART" id="SM00460">
    <property type="entry name" value="TGc"/>
    <property type="match status" value="1"/>
</dbReference>
<dbReference type="Gene3D" id="3.10.620.30">
    <property type="match status" value="1"/>
</dbReference>
<feature type="transmembrane region" description="Helical" evidence="2">
    <location>
        <begin position="77"/>
        <end position="97"/>
    </location>
</feature>
<comment type="caution">
    <text evidence="4">The sequence shown here is derived from an EMBL/GenBank/DDBJ whole genome shotgun (WGS) entry which is preliminary data.</text>
</comment>
<dbReference type="GO" id="GO:0003810">
    <property type="term" value="F:protein-glutamine gamma-glutamyltransferase activity"/>
    <property type="evidence" value="ECO:0007669"/>
    <property type="project" value="UniProtKB-EC"/>
</dbReference>
<reference evidence="4 5" key="1">
    <citation type="submission" date="2016-01" db="EMBL/GenBank/DDBJ databases">
        <title>Genome sequence of Oerskovia enterophila VJag, an agar and cellulose degrading bacterium.</title>
        <authorList>
            <person name="Poehlein A."/>
            <person name="Jag V."/>
            <person name="Bengelsdorf F."/>
            <person name="Duerre P."/>
            <person name="Daniel R."/>
        </authorList>
    </citation>
    <scope>NUCLEOTIDE SEQUENCE [LARGE SCALE GENOMIC DNA]</scope>
    <source>
        <strain evidence="4 5">VJag</strain>
    </source>
</reference>
<feature type="transmembrane region" description="Helical" evidence="2">
    <location>
        <begin position="138"/>
        <end position="156"/>
    </location>
</feature>
<dbReference type="PANTHER" id="PTHR42736">
    <property type="entry name" value="PROTEIN-GLUTAMINE GAMMA-GLUTAMYLTRANSFERASE"/>
    <property type="match status" value="1"/>
</dbReference>
<dbReference type="RefSeq" id="WP_068707880.1">
    <property type="nucleotide sequence ID" value="NZ_LRIE01000064.1"/>
</dbReference>
<dbReference type="Pfam" id="PF11992">
    <property type="entry name" value="TgpA_N"/>
    <property type="match status" value="1"/>
</dbReference>
<evidence type="ECO:0000313" key="4">
    <source>
        <dbReference type="EMBL" id="KZM35867.1"/>
    </source>
</evidence>
<feature type="region of interest" description="Disordered" evidence="1">
    <location>
        <begin position="585"/>
        <end position="629"/>
    </location>
</feature>
<dbReference type="EC" id="2.3.2.13" evidence="4"/>
<keyword evidence="4" id="KW-0808">Transferase</keyword>
<keyword evidence="2" id="KW-0812">Transmembrane</keyword>
<dbReference type="Pfam" id="PF01841">
    <property type="entry name" value="Transglut_core"/>
    <property type="match status" value="1"/>
</dbReference>
<dbReference type="STRING" id="43678.OJAG_14360"/>
<dbReference type="SUPFAM" id="SSF54001">
    <property type="entry name" value="Cysteine proteinases"/>
    <property type="match status" value="1"/>
</dbReference>
<dbReference type="OrthoDB" id="9804023at2"/>
<proteinExistence type="predicted"/>
<keyword evidence="2" id="KW-0472">Membrane</keyword>
<protein>
    <submittedName>
        <fullName evidence="4">Protein-glutamine gamma-glutamyltransferase</fullName>
        <ecNumber evidence="4">2.3.2.13</ecNumber>
    </submittedName>
</protein>